<reference evidence="5" key="1">
    <citation type="submission" date="2023-03" db="EMBL/GenBank/DDBJ databases">
        <title>Actinoallomurus iriomotensis NBRC 103684.</title>
        <authorList>
            <person name="Ichikawa N."/>
            <person name="Sato H."/>
            <person name="Tonouchi N."/>
        </authorList>
    </citation>
    <scope>NUCLEOTIDE SEQUENCE</scope>
    <source>
        <strain evidence="5">NBRC 103684</strain>
    </source>
</reference>
<evidence type="ECO:0000256" key="3">
    <source>
        <dbReference type="SAM" id="MobiDB-lite"/>
    </source>
</evidence>
<dbReference type="InterPro" id="IPR005561">
    <property type="entry name" value="ANTAR"/>
</dbReference>
<dbReference type="AlphaFoldDB" id="A0A9W6RZW9"/>
<feature type="domain" description="ANTAR" evidence="4">
    <location>
        <begin position="42"/>
        <end position="104"/>
    </location>
</feature>
<evidence type="ECO:0000256" key="1">
    <source>
        <dbReference type="ARBA" id="ARBA00023015"/>
    </source>
</evidence>
<evidence type="ECO:0000259" key="4">
    <source>
        <dbReference type="PROSITE" id="PS50921"/>
    </source>
</evidence>
<dbReference type="InterPro" id="IPR036388">
    <property type="entry name" value="WH-like_DNA-bd_sf"/>
</dbReference>
<dbReference type="InterPro" id="IPR029016">
    <property type="entry name" value="GAF-like_dom_sf"/>
</dbReference>
<keyword evidence="6" id="KW-1185">Reference proteome</keyword>
<feature type="region of interest" description="Disordered" evidence="3">
    <location>
        <begin position="1"/>
        <end position="25"/>
    </location>
</feature>
<dbReference type="SUPFAM" id="SSF55781">
    <property type="entry name" value="GAF domain-like"/>
    <property type="match status" value="1"/>
</dbReference>
<gene>
    <name evidence="5" type="ORF">Airi02_032640</name>
</gene>
<dbReference type="Gene3D" id="1.10.10.10">
    <property type="entry name" value="Winged helix-like DNA-binding domain superfamily/Winged helix DNA-binding domain"/>
    <property type="match status" value="1"/>
</dbReference>
<dbReference type="PROSITE" id="PS50921">
    <property type="entry name" value="ANTAR"/>
    <property type="match status" value="1"/>
</dbReference>
<evidence type="ECO:0000313" key="6">
    <source>
        <dbReference type="Proteomes" id="UP001165074"/>
    </source>
</evidence>
<keyword evidence="2" id="KW-0804">Transcription</keyword>
<dbReference type="Pfam" id="PF03861">
    <property type="entry name" value="ANTAR"/>
    <property type="match status" value="1"/>
</dbReference>
<keyword evidence="1" id="KW-0805">Transcription regulation</keyword>
<dbReference type="Proteomes" id="UP001165074">
    <property type="component" value="Unassembled WGS sequence"/>
</dbReference>
<dbReference type="RefSeq" id="WP_285572181.1">
    <property type="nucleotide sequence ID" value="NZ_BSTK01000004.1"/>
</dbReference>
<dbReference type="GO" id="GO:0003723">
    <property type="term" value="F:RNA binding"/>
    <property type="evidence" value="ECO:0007669"/>
    <property type="project" value="InterPro"/>
</dbReference>
<dbReference type="Pfam" id="PF01590">
    <property type="entry name" value="GAF"/>
    <property type="match status" value="1"/>
</dbReference>
<organism evidence="5 6">
    <name type="scientific">Actinoallomurus iriomotensis</name>
    <dbReference type="NCBI Taxonomy" id="478107"/>
    <lineage>
        <taxon>Bacteria</taxon>
        <taxon>Bacillati</taxon>
        <taxon>Actinomycetota</taxon>
        <taxon>Actinomycetes</taxon>
        <taxon>Streptosporangiales</taxon>
        <taxon>Thermomonosporaceae</taxon>
        <taxon>Actinoallomurus</taxon>
    </lineage>
</organism>
<comment type="caution">
    <text evidence="5">The sequence shown here is derived from an EMBL/GenBank/DDBJ whole genome shotgun (WGS) entry which is preliminary data.</text>
</comment>
<dbReference type="Gene3D" id="3.30.450.40">
    <property type="match status" value="1"/>
</dbReference>
<sequence length="305" mass="33297">MSTVEPTWRAPAPEETFGGEVAGRPPAVGPVEAEIVAELAELAELRKTVRNLRQQTRSNRVVSRAVGMLQERYRLADDRVAFKMLARTSQNHNLPVRTLASAFVAAPRPRHPRERWFAGRGRWAAPPVSMLLPGRPPGRLNRTDLVRALLRQVMEISDAPMGNVQLVDVASGGLELTAHHGLTDEFVDFFQHVGEDTTSCALAAQQTTRVSVSDVATTSALDDDSRIHVLAAGSRSCHSTPLLDAAGRCVGVVSSHHERPASTLTDVQTADLDRVTTQAGRWLQWHDRTTVLDALEDLHALAVGR</sequence>
<evidence type="ECO:0000256" key="2">
    <source>
        <dbReference type="ARBA" id="ARBA00023163"/>
    </source>
</evidence>
<accession>A0A9W6RZW9</accession>
<dbReference type="SMART" id="SM01012">
    <property type="entry name" value="ANTAR"/>
    <property type="match status" value="1"/>
</dbReference>
<name>A0A9W6RZW9_9ACTN</name>
<evidence type="ECO:0000313" key="5">
    <source>
        <dbReference type="EMBL" id="GLY85335.1"/>
    </source>
</evidence>
<dbReference type="InterPro" id="IPR003018">
    <property type="entry name" value="GAF"/>
</dbReference>
<dbReference type="EMBL" id="BSTK01000004">
    <property type="protein sequence ID" value="GLY85335.1"/>
    <property type="molecule type" value="Genomic_DNA"/>
</dbReference>
<protein>
    <submittedName>
        <fullName evidence="5">Transcription antitermination regulator</fullName>
    </submittedName>
</protein>
<proteinExistence type="predicted"/>